<evidence type="ECO:0000256" key="1">
    <source>
        <dbReference type="SAM" id="Phobius"/>
    </source>
</evidence>
<feature type="transmembrane region" description="Helical" evidence="1">
    <location>
        <begin position="12"/>
        <end position="33"/>
    </location>
</feature>
<keyword evidence="1" id="KW-0812">Transmembrane</keyword>
<dbReference type="EMBL" id="BOPG01000012">
    <property type="protein sequence ID" value="GIJ54315.1"/>
    <property type="molecule type" value="Genomic_DNA"/>
</dbReference>
<evidence type="ECO:0000313" key="2">
    <source>
        <dbReference type="EMBL" id="GIJ54315.1"/>
    </source>
</evidence>
<keyword evidence="1" id="KW-0472">Membrane</keyword>
<dbReference type="InterPro" id="IPR013901">
    <property type="entry name" value="Anthrone_oxy"/>
</dbReference>
<accession>A0A8J3Z2W9</accession>
<comment type="caution">
    <text evidence="2">The sequence shown here is derived from an EMBL/GenBank/DDBJ whole genome shotgun (WGS) entry which is preliminary data.</text>
</comment>
<sequence>MSLRTVQTISLIAATMTTGLIAGVFGLYAHTIMRGLGNTDDRTFVGAFQAIDRAIINPLFMLTFFGALLLSGVAAASHLRGDARRAAPWILVAGVLYFATVVITMTINVPLNDAIKAAGDPDRIVDLAAVRADFHETRWIAWNVVRTVATTVAFGCLAWSLVLHGQVRTAAGESRTPPADRVIVKGHPSP</sequence>
<evidence type="ECO:0000313" key="3">
    <source>
        <dbReference type="Proteomes" id="UP000612585"/>
    </source>
</evidence>
<keyword evidence="3" id="KW-1185">Reference proteome</keyword>
<proteinExistence type="predicted"/>
<keyword evidence="1" id="KW-1133">Transmembrane helix</keyword>
<gene>
    <name evidence="2" type="ORF">Vau01_018310</name>
</gene>
<dbReference type="Proteomes" id="UP000612585">
    <property type="component" value="Unassembled WGS sequence"/>
</dbReference>
<name>A0A8J3Z2W9_9ACTN</name>
<feature type="transmembrane region" description="Helical" evidence="1">
    <location>
        <begin position="86"/>
        <end position="107"/>
    </location>
</feature>
<organism evidence="2 3">
    <name type="scientific">Virgisporangium aurantiacum</name>
    <dbReference type="NCBI Taxonomy" id="175570"/>
    <lineage>
        <taxon>Bacteria</taxon>
        <taxon>Bacillati</taxon>
        <taxon>Actinomycetota</taxon>
        <taxon>Actinomycetes</taxon>
        <taxon>Micromonosporales</taxon>
        <taxon>Micromonosporaceae</taxon>
        <taxon>Virgisporangium</taxon>
    </lineage>
</organism>
<feature type="transmembrane region" description="Helical" evidence="1">
    <location>
        <begin position="54"/>
        <end position="74"/>
    </location>
</feature>
<dbReference type="AlphaFoldDB" id="A0A8J3Z2W9"/>
<dbReference type="Pfam" id="PF08592">
    <property type="entry name" value="Anthrone_oxy"/>
    <property type="match status" value="1"/>
</dbReference>
<reference evidence="2" key="1">
    <citation type="submission" date="2021-01" db="EMBL/GenBank/DDBJ databases">
        <title>Whole genome shotgun sequence of Virgisporangium aurantiacum NBRC 16421.</title>
        <authorList>
            <person name="Komaki H."/>
            <person name="Tamura T."/>
        </authorList>
    </citation>
    <scope>NUCLEOTIDE SEQUENCE</scope>
    <source>
        <strain evidence="2">NBRC 16421</strain>
    </source>
</reference>
<protein>
    <submittedName>
        <fullName evidence="2">Membrane protein</fullName>
    </submittedName>
</protein>